<evidence type="ECO:0000259" key="2">
    <source>
        <dbReference type="Pfam" id="PF01266"/>
    </source>
</evidence>
<dbReference type="PANTHER" id="PTHR13847">
    <property type="entry name" value="SARCOSINE DEHYDROGENASE-RELATED"/>
    <property type="match status" value="1"/>
</dbReference>
<evidence type="ECO:0000313" key="3">
    <source>
        <dbReference type="EMBL" id="QGW27244.1"/>
    </source>
</evidence>
<organism evidence="3 4">
    <name type="scientific">Phnomibacter ginsenosidimutans</name>
    <dbReference type="NCBI Taxonomy" id="2676868"/>
    <lineage>
        <taxon>Bacteria</taxon>
        <taxon>Pseudomonadati</taxon>
        <taxon>Bacteroidota</taxon>
        <taxon>Chitinophagia</taxon>
        <taxon>Chitinophagales</taxon>
        <taxon>Chitinophagaceae</taxon>
        <taxon>Phnomibacter</taxon>
    </lineage>
</organism>
<protein>
    <submittedName>
        <fullName evidence="3">FAD-dependent oxidoreductase</fullName>
    </submittedName>
</protein>
<dbReference type="KEGG" id="fls:GLV81_03200"/>
<reference evidence="3 4" key="1">
    <citation type="submission" date="2019-11" db="EMBL/GenBank/DDBJ databases">
        <authorList>
            <person name="Im W.T."/>
        </authorList>
    </citation>
    <scope>NUCLEOTIDE SEQUENCE [LARGE SCALE GENOMIC DNA]</scope>
    <source>
        <strain evidence="3 4">SB-02</strain>
    </source>
</reference>
<feature type="region of interest" description="Disordered" evidence="1">
    <location>
        <begin position="84"/>
        <end position="112"/>
    </location>
</feature>
<evidence type="ECO:0000313" key="4">
    <source>
        <dbReference type="Proteomes" id="UP000426027"/>
    </source>
</evidence>
<dbReference type="RefSeq" id="WP_157476811.1">
    <property type="nucleotide sequence ID" value="NZ_CP046566.1"/>
</dbReference>
<keyword evidence="4" id="KW-1185">Reference proteome</keyword>
<sequence>MQTSVLIVGQGLCGTWLSFWLQQMGIDCIVIDEERPNTSTRVASGVINPVTGRRMTRTWMADEVIPFAAKAYEELGRVLRTKYEGRGTNEGRGQGQEQEQGRGQEGSLNKNDVFPANHQPATIQLIQRCDIIDFFNSPDRRKDFEEKAKQYAAEYLQWPQDEAAMQQHFRYELGYGFIAPAYQVDLQTMLDGWRQYLLQQQQLLAQRFDASQLQLLPNGVQYQDIRADKIVFADGIAAHAAGFFQLLPFALNKGEALILQIEGLPNNHIYKKGNSLTPWRGGYFWAGSTYNNHYTNDQPSEAFRQQMEAWLQSVLKHPFSVLDHVAAIRPATVERRPFAGWHPQHPQVGILNGTGTKGVTLAPYFAQQLAANIAQQTSLLPVVDVARFARVLSRS</sequence>
<name>A0A6I6G5F5_9BACT</name>
<dbReference type="Proteomes" id="UP000426027">
    <property type="component" value="Chromosome"/>
</dbReference>
<dbReference type="Gene3D" id="3.50.50.60">
    <property type="entry name" value="FAD/NAD(P)-binding domain"/>
    <property type="match status" value="2"/>
</dbReference>
<accession>A0A6I6G5F5</accession>
<proteinExistence type="predicted"/>
<evidence type="ECO:0000256" key="1">
    <source>
        <dbReference type="SAM" id="MobiDB-lite"/>
    </source>
</evidence>
<dbReference type="Gene3D" id="3.30.9.10">
    <property type="entry name" value="D-Amino Acid Oxidase, subunit A, domain 2"/>
    <property type="match status" value="1"/>
</dbReference>
<feature type="domain" description="FAD dependent oxidoreductase" evidence="2">
    <location>
        <begin position="5"/>
        <end position="371"/>
    </location>
</feature>
<dbReference type="GO" id="GO:0005737">
    <property type="term" value="C:cytoplasm"/>
    <property type="evidence" value="ECO:0007669"/>
    <property type="project" value="TreeGrafter"/>
</dbReference>
<dbReference type="SUPFAM" id="SSF51971">
    <property type="entry name" value="Nucleotide-binding domain"/>
    <property type="match status" value="1"/>
</dbReference>
<dbReference type="Pfam" id="PF01266">
    <property type="entry name" value="DAO"/>
    <property type="match status" value="1"/>
</dbReference>
<dbReference type="AlphaFoldDB" id="A0A6I6G5F5"/>
<dbReference type="InterPro" id="IPR036188">
    <property type="entry name" value="FAD/NAD-bd_sf"/>
</dbReference>
<dbReference type="EMBL" id="CP046566">
    <property type="protein sequence ID" value="QGW27244.1"/>
    <property type="molecule type" value="Genomic_DNA"/>
</dbReference>
<gene>
    <name evidence="3" type="ORF">GLV81_03200</name>
</gene>
<dbReference type="InterPro" id="IPR006076">
    <property type="entry name" value="FAD-dep_OxRdtase"/>
</dbReference>